<keyword evidence="3" id="KW-1185">Reference proteome</keyword>
<keyword evidence="1" id="KW-0812">Transmembrane</keyword>
<keyword evidence="1" id="KW-1133">Transmembrane helix</keyword>
<proteinExistence type="predicted"/>
<name>A0ABT4EWV4_9BACI</name>
<feature type="transmembrane region" description="Helical" evidence="1">
    <location>
        <begin position="34"/>
        <end position="52"/>
    </location>
</feature>
<dbReference type="EMBL" id="JAMDLZ010000033">
    <property type="protein sequence ID" value="MCY9548674.1"/>
    <property type="molecule type" value="Genomic_DNA"/>
</dbReference>
<comment type="caution">
    <text evidence="2">The sequence shown here is derived from an EMBL/GenBank/DDBJ whole genome shotgun (WGS) entry which is preliminary data.</text>
</comment>
<keyword evidence="1" id="KW-0472">Membrane</keyword>
<sequence length="61" mass="7060">MSQVFYAKQVQEVPIFLFARKHKKANMWKGNINYVVKLNVASVLAFMGFIPLKKIKAFGRN</sequence>
<evidence type="ECO:0008006" key="4">
    <source>
        <dbReference type="Google" id="ProtNLM"/>
    </source>
</evidence>
<reference evidence="2 3" key="1">
    <citation type="submission" date="2022-05" db="EMBL/GenBank/DDBJ databases">
        <title>Genome Sequencing of Bee-Associated Microbes.</title>
        <authorList>
            <person name="Dunlap C."/>
        </authorList>
    </citation>
    <scope>NUCLEOTIDE SEQUENCE [LARGE SCALE GENOMIC DNA]</scope>
    <source>
        <strain evidence="2 3">NRRL BD-083</strain>
    </source>
</reference>
<evidence type="ECO:0000256" key="1">
    <source>
        <dbReference type="SAM" id="Phobius"/>
    </source>
</evidence>
<evidence type="ECO:0000313" key="2">
    <source>
        <dbReference type="EMBL" id="MCY9548674.1"/>
    </source>
</evidence>
<dbReference type="Proteomes" id="UP001527052">
    <property type="component" value="Unassembled WGS sequence"/>
</dbReference>
<dbReference type="RefSeq" id="WP_268638715.1">
    <property type="nucleotide sequence ID" value="NZ_JAMDLZ010000033.1"/>
</dbReference>
<evidence type="ECO:0000313" key="3">
    <source>
        <dbReference type="Proteomes" id="UP001527052"/>
    </source>
</evidence>
<organism evidence="2 3">
    <name type="scientific">Lysinibacillus xylanilyticus</name>
    <dbReference type="NCBI Taxonomy" id="582475"/>
    <lineage>
        <taxon>Bacteria</taxon>
        <taxon>Bacillati</taxon>
        <taxon>Bacillota</taxon>
        <taxon>Bacilli</taxon>
        <taxon>Bacillales</taxon>
        <taxon>Bacillaceae</taxon>
        <taxon>Lysinibacillus</taxon>
    </lineage>
</organism>
<protein>
    <recommendedName>
        <fullName evidence="4">Transposase</fullName>
    </recommendedName>
</protein>
<gene>
    <name evidence="2" type="ORF">M5W82_17255</name>
</gene>
<accession>A0ABT4EWV4</accession>